<dbReference type="Proteomes" id="UP000298358">
    <property type="component" value="Unassembled WGS sequence"/>
</dbReference>
<dbReference type="GO" id="GO:0004519">
    <property type="term" value="F:endonuclease activity"/>
    <property type="evidence" value="ECO:0007669"/>
    <property type="project" value="UniProtKB-KW"/>
</dbReference>
<dbReference type="RefSeq" id="WP_135113525.1">
    <property type="nucleotide sequence ID" value="NZ_JADGLL010000006.1"/>
</dbReference>
<accession>A0A4Y9FWN5</accession>
<keyword evidence="3" id="KW-1185">Reference proteome</keyword>
<dbReference type="InterPro" id="IPR003870">
    <property type="entry name" value="DUF222"/>
</dbReference>
<evidence type="ECO:0000313" key="2">
    <source>
        <dbReference type="EMBL" id="TFU33675.1"/>
    </source>
</evidence>
<dbReference type="Pfam" id="PF02720">
    <property type="entry name" value="DUF222"/>
    <property type="match status" value="1"/>
</dbReference>
<name>A0A4Y9FWN5_9MICO</name>
<dbReference type="EMBL" id="SPQB01000006">
    <property type="protein sequence ID" value="TFU33675.1"/>
    <property type="molecule type" value="Genomic_DNA"/>
</dbReference>
<organism evidence="2 3">
    <name type="scientific">Microbacterium paludicola</name>
    <dbReference type="NCBI Taxonomy" id="300019"/>
    <lineage>
        <taxon>Bacteria</taxon>
        <taxon>Bacillati</taxon>
        <taxon>Actinomycetota</taxon>
        <taxon>Actinomycetes</taxon>
        <taxon>Micrococcales</taxon>
        <taxon>Microbacteriaceae</taxon>
        <taxon>Microbacterium</taxon>
    </lineage>
</organism>
<sequence length="439" mass="48089">MPKFTDSDGLTWGFTSGEKARTRAGVERLKEIRAERARLDAQEATELAALTGIAVGQIERMPSPSEYAFPLRSMATELALALRESPRAMQGRMERAAELVEKFPATHAALAAGRITDRHAREISAAGIGIPAPEARAAYEAEVVALAEKTTPHRTKETASLVAERHHPDVLAVRHEKARAERRVFLDDLPDGQSMLAIIGNAVAIHGAYDRLTARARAVIRDRRRVTRELDGIEPAPQSPDAAKYHDDRHLGQLRADLALDLLLTGIPTGHDIEQDIRATVEITIPVTTLIGLDDGPALLAGYGPIDPDTARRLAGTTAGWERIFLDPDTGALLTVDHYTPTAAQRRYLLARDKTCRVPGCETKAKHCDLDHTIPYSAGGVTDVDNLNCVCEQHHMLKHHAPWRWQNLGHGRTRITSPCGYDYTEGPSLIYTGGPRAPF</sequence>
<dbReference type="AlphaFoldDB" id="A0A4Y9FWN5"/>
<dbReference type="SMART" id="SM00507">
    <property type="entry name" value="HNHc"/>
    <property type="match status" value="1"/>
</dbReference>
<keyword evidence="2" id="KW-0378">Hydrolase</keyword>
<evidence type="ECO:0000313" key="3">
    <source>
        <dbReference type="Proteomes" id="UP000298358"/>
    </source>
</evidence>
<dbReference type="OrthoDB" id="3261064at2"/>
<proteinExistence type="predicted"/>
<dbReference type="CDD" id="cd00085">
    <property type="entry name" value="HNHc"/>
    <property type="match status" value="1"/>
</dbReference>
<protein>
    <submittedName>
        <fullName evidence="2">HNH endonuclease</fullName>
    </submittedName>
</protein>
<evidence type="ECO:0000259" key="1">
    <source>
        <dbReference type="SMART" id="SM00507"/>
    </source>
</evidence>
<feature type="domain" description="HNH nuclease" evidence="1">
    <location>
        <begin position="344"/>
        <end position="396"/>
    </location>
</feature>
<dbReference type="Gene3D" id="1.10.30.50">
    <property type="match status" value="1"/>
</dbReference>
<keyword evidence="2" id="KW-0255">Endonuclease</keyword>
<reference evidence="2 3" key="1">
    <citation type="submission" date="2019-03" db="EMBL/GenBank/DDBJ databases">
        <title>Diversity of the mouse oral microbiome.</title>
        <authorList>
            <person name="Joseph S."/>
            <person name="Aduse-Opoku J."/>
            <person name="Curtis M."/>
            <person name="Wade W."/>
            <person name="Hashim A."/>
        </authorList>
    </citation>
    <scope>NUCLEOTIDE SEQUENCE [LARGE SCALE GENOMIC DNA]</scope>
    <source>
        <strain evidence="2 3">P1012</strain>
    </source>
</reference>
<comment type="caution">
    <text evidence="2">The sequence shown here is derived from an EMBL/GenBank/DDBJ whole genome shotgun (WGS) entry which is preliminary data.</text>
</comment>
<dbReference type="InterPro" id="IPR003615">
    <property type="entry name" value="HNH_nuc"/>
</dbReference>
<keyword evidence="2" id="KW-0540">Nuclease</keyword>
<gene>
    <name evidence="2" type="ORF">E4U02_04270</name>
</gene>